<evidence type="ECO:0000256" key="9">
    <source>
        <dbReference type="ARBA" id="ARBA00023136"/>
    </source>
</evidence>
<evidence type="ECO:0000256" key="3">
    <source>
        <dbReference type="ARBA" id="ARBA00006669"/>
    </source>
</evidence>
<protein>
    <recommendedName>
        <fullName evidence="4">Nicotinamide riboside transporter PnuC</fullName>
    </recommendedName>
</protein>
<feature type="transmembrane region" description="Helical" evidence="10">
    <location>
        <begin position="161"/>
        <end position="177"/>
    </location>
</feature>
<evidence type="ECO:0000256" key="1">
    <source>
        <dbReference type="ARBA" id="ARBA00002672"/>
    </source>
</evidence>
<dbReference type="NCBIfam" id="TIGR01528">
    <property type="entry name" value="NMN_trans_PnuC"/>
    <property type="match status" value="1"/>
</dbReference>
<evidence type="ECO:0000256" key="4">
    <source>
        <dbReference type="ARBA" id="ARBA00017522"/>
    </source>
</evidence>
<keyword evidence="9 10" id="KW-0472">Membrane</keyword>
<evidence type="ECO:0000256" key="10">
    <source>
        <dbReference type="SAM" id="Phobius"/>
    </source>
</evidence>
<comment type="caution">
    <text evidence="11">The sequence shown here is derived from an EMBL/GenBank/DDBJ whole genome shotgun (WGS) entry which is preliminary data.</text>
</comment>
<dbReference type="RefSeq" id="WP_167072930.1">
    <property type="nucleotide sequence ID" value="NZ_JAAOZC010000003.1"/>
</dbReference>
<comment type="function">
    <text evidence="1">Required for nicotinamide riboside transport across the inner membrane.</text>
</comment>
<evidence type="ECO:0000256" key="5">
    <source>
        <dbReference type="ARBA" id="ARBA00022448"/>
    </source>
</evidence>
<comment type="subcellular location">
    <subcellularLocation>
        <location evidence="2">Cell membrane</location>
        <topology evidence="2">Multi-pass membrane protein</topology>
    </subcellularLocation>
</comment>
<evidence type="ECO:0000313" key="11">
    <source>
        <dbReference type="EMBL" id="NIJ08111.1"/>
    </source>
</evidence>
<organism evidence="11 12">
    <name type="scientific">Sphingomonas vulcanisoli</name>
    <dbReference type="NCBI Taxonomy" id="1658060"/>
    <lineage>
        <taxon>Bacteria</taxon>
        <taxon>Pseudomonadati</taxon>
        <taxon>Pseudomonadota</taxon>
        <taxon>Alphaproteobacteria</taxon>
        <taxon>Sphingomonadales</taxon>
        <taxon>Sphingomonadaceae</taxon>
        <taxon>Sphingomonas</taxon>
    </lineage>
</organism>
<evidence type="ECO:0000313" key="12">
    <source>
        <dbReference type="Proteomes" id="UP000727456"/>
    </source>
</evidence>
<dbReference type="Proteomes" id="UP000727456">
    <property type="component" value="Unassembled WGS sequence"/>
</dbReference>
<comment type="similarity">
    <text evidence="3">Belongs to the nicotinamide ribonucleoside (NR) uptake permease (TC 4.B.1) family.</text>
</comment>
<evidence type="ECO:0000256" key="8">
    <source>
        <dbReference type="ARBA" id="ARBA00022989"/>
    </source>
</evidence>
<evidence type="ECO:0000256" key="7">
    <source>
        <dbReference type="ARBA" id="ARBA00022692"/>
    </source>
</evidence>
<reference evidence="11 12" key="1">
    <citation type="submission" date="2020-03" db="EMBL/GenBank/DDBJ databases">
        <title>Genomic Encyclopedia of Type Strains, Phase III (KMG-III): the genomes of soil and plant-associated and newly described type strains.</title>
        <authorList>
            <person name="Whitman W."/>
        </authorList>
    </citation>
    <scope>NUCLEOTIDE SEQUENCE [LARGE SCALE GENOMIC DNA]</scope>
    <source>
        <strain evidence="11 12">CECT 8804</strain>
    </source>
</reference>
<sequence>MDALEIVAALLGVFNIVLLIRRNIWNYAFGLAMVALYAPVFFHARLYSDALLQIVFFLVQLYGFWNWQRSREDSGEVTVLRLSGRARAGWAIATIALVAAWGTGMARFTDAAFPYLDAANAMISIVAQIMLSRRWIENWPLWIFVDVLQIGLYVAKGLVPTALLYCLFLIMSVWGWIEWSRAERSSEALA</sequence>
<evidence type="ECO:0000256" key="6">
    <source>
        <dbReference type="ARBA" id="ARBA00022475"/>
    </source>
</evidence>
<keyword evidence="5" id="KW-0813">Transport</keyword>
<dbReference type="EMBL" id="JAAOZC010000003">
    <property type="protein sequence ID" value="NIJ08111.1"/>
    <property type="molecule type" value="Genomic_DNA"/>
</dbReference>
<feature type="transmembrane region" description="Helical" evidence="10">
    <location>
        <begin position="50"/>
        <end position="67"/>
    </location>
</feature>
<name>A0ABX0TWW6_9SPHN</name>
<accession>A0ABX0TWW6</accession>
<feature type="transmembrane region" description="Helical" evidence="10">
    <location>
        <begin position="88"/>
        <end position="106"/>
    </location>
</feature>
<proteinExistence type="inferred from homology"/>
<keyword evidence="8 10" id="KW-1133">Transmembrane helix</keyword>
<keyword evidence="6" id="KW-1003">Cell membrane</keyword>
<keyword evidence="7 10" id="KW-0812">Transmembrane</keyword>
<evidence type="ECO:0000256" key="2">
    <source>
        <dbReference type="ARBA" id="ARBA00004651"/>
    </source>
</evidence>
<gene>
    <name evidence="11" type="ORF">FHS31_001721</name>
</gene>
<dbReference type="PANTHER" id="PTHR36122:SF2">
    <property type="entry name" value="NICOTINAMIDE RIBOSIDE TRANSPORTER PNUC"/>
    <property type="match status" value="1"/>
</dbReference>
<keyword evidence="12" id="KW-1185">Reference proteome</keyword>
<dbReference type="InterPro" id="IPR006419">
    <property type="entry name" value="NMN_transpt_PnuC"/>
</dbReference>
<dbReference type="PANTHER" id="PTHR36122">
    <property type="entry name" value="NICOTINAMIDE RIBOSIDE TRANSPORTER PNUC"/>
    <property type="match status" value="1"/>
</dbReference>
<feature type="transmembrane region" description="Helical" evidence="10">
    <location>
        <begin position="24"/>
        <end position="44"/>
    </location>
</feature>
<dbReference type="Pfam" id="PF04973">
    <property type="entry name" value="NMN_transporter"/>
    <property type="match status" value="1"/>
</dbReference>